<protein>
    <submittedName>
        <fullName evidence="1">Uncharacterized protein</fullName>
    </submittedName>
</protein>
<gene>
    <name evidence="1" type="ORF">DFH08DRAFT_814447</name>
</gene>
<proteinExistence type="predicted"/>
<accession>A0AAD6ZQ53</accession>
<comment type="caution">
    <text evidence="1">The sequence shown here is derived from an EMBL/GenBank/DDBJ whole genome shotgun (WGS) entry which is preliminary data.</text>
</comment>
<organism evidence="1 2">
    <name type="scientific">Mycena albidolilacea</name>
    <dbReference type="NCBI Taxonomy" id="1033008"/>
    <lineage>
        <taxon>Eukaryota</taxon>
        <taxon>Fungi</taxon>
        <taxon>Dikarya</taxon>
        <taxon>Basidiomycota</taxon>
        <taxon>Agaricomycotina</taxon>
        <taxon>Agaricomycetes</taxon>
        <taxon>Agaricomycetidae</taxon>
        <taxon>Agaricales</taxon>
        <taxon>Marasmiineae</taxon>
        <taxon>Mycenaceae</taxon>
        <taxon>Mycena</taxon>
    </lineage>
</organism>
<reference evidence="1" key="1">
    <citation type="submission" date="2023-03" db="EMBL/GenBank/DDBJ databases">
        <title>Massive genome expansion in bonnet fungi (Mycena s.s.) driven by repeated elements and novel gene families across ecological guilds.</title>
        <authorList>
            <consortium name="Lawrence Berkeley National Laboratory"/>
            <person name="Harder C.B."/>
            <person name="Miyauchi S."/>
            <person name="Viragh M."/>
            <person name="Kuo A."/>
            <person name="Thoen E."/>
            <person name="Andreopoulos B."/>
            <person name="Lu D."/>
            <person name="Skrede I."/>
            <person name="Drula E."/>
            <person name="Henrissat B."/>
            <person name="Morin E."/>
            <person name="Kohler A."/>
            <person name="Barry K."/>
            <person name="LaButti K."/>
            <person name="Morin E."/>
            <person name="Salamov A."/>
            <person name="Lipzen A."/>
            <person name="Mereny Z."/>
            <person name="Hegedus B."/>
            <person name="Baldrian P."/>
            <person name="Stursova M."/>
            <person name="Weitz H."/>
            <person name="Taylor A."/>
            <person name="Grigoriev I.V."/>
            <person name="Nagy L.G."/>
            <person name="Martin F."/>
            <person name="Kauserud H."/>
        </authorList>
    </citation>
    <scope>NUCLEOTIDE SEQUENCE</scope>
    <source>
        <strain evidence="1">CBHHK002</strain>
    </source>
</reference>
<keyword evidence="2" id="KW-1185">Reference proteome</keyword>
<dbReference type="Proteomes" id="UP001218218">
    <property type="component" value="Unassembled WGS sequence"/>
</dbReference>
<evidence type="ECO:0000313" key="1">
    <source>
        <dbReference type="EMBL" id="KAJ7333336.1"/>
    </source>
</evidence>
<name>A0AAD6ZQ53_9AGAR</name>
<sequence length="269" mass="29199">MYHSSLTSVGAAVINIWPAKAGLRGLVGLGKSQARALGPQRPGVVEFHAGDLRCELDRVLIGVCDQDAARMMQTQPSLFRSRALAPLSIVVLRVELGTYGMIGAQDWEGYSSVFAFGKLGDMTAFLGSKIEEGSRASGLGKYCGLDIRGPRPRLDSAELAHVSGRDCQQMTLTVTVNRMLHPKSRSLQAWYLLPLAQRRPPSAHILQTQINGTNLPCPSVKLVKILFAAAFPAHPLIPPPQMSTNSLELNEPLFPKPLVYILLLQVLPS</sequence>
<evidence type="ECO:0000313" key="2">
    <source>
        <dbReference type="Proteomes" id="UP001218218"/>
    </source>
</evidence>
<dbReference type="EMBL" id="JARIHO010000034">
    <property type="protein sequence ID" value="KAJ7333336.1"/>
    <property type="molecule type" value="Genomic_DNA"/>
</dbReference>
<dbReference type="AlphaFoldDB" id="A0AAD6ZQ53"/>